<protein>
    <submittedName>
        <fullName evidence="2">Uncharacterized protein</fullName>
    </submittedName>
</protein>
<comment type="caution">
    <text evidence="2">The sequence shown here is derived from an EMBL/GenBank/DDBJ whole genome shotgun (WGS) entry which is preliminary data.</text>
</comment>
<keyword evidence="3" id="KW-1185">Reference proteome</keyword>
<feature type="compositionally biased region" description="Low complexity" evidence="1">
    <location>
        <begin position="94"/>
        <end position="120"/>
    </location>
</feature>
<dbReference type="AlphaFoldDB" id="A0A073I0G0"/>
<reference evidence="3" key="1">
    <citation type="journal article" date="2014" name="Cell">
        <title>The Architecture of a Scrambled Genome Reveals Massive Levels of Genomic Rearrangement during Development.</title>
        <authorList>
            <person name="Chen X."/>
            <person name="Bracht J.R."/>
            <person name="Goldman A.D."/>
            <person name="Dolzhenko E."/>
            <person name="Clay D.M."/>
            <person name="Swart E.C."/>
            <person name="Perlman D.H."/>
            <person name="Doak T.G."/>
            <person name="Stuart A."/>
            <person name="Amemiya C.T."/>
            <person name="Sebra R.P."/>
            <person name="Landweber L.F."/>
        </authorList>
    </citation>
    <scope>NUCLEOTIDE SEQUENCE [LARGE SCALE GENOMIC DNA]</scope>
    <source>
        <strain evidence="3">JRB310</strain>
    </source>
</reference>
<dbReference type="EMBL" id="ARYC01000081">
    <property type="protein sequence ID" value="KEJ83169.1"/>
    <property type="molecule type" value="Genomic_DNA"/>
</dbReference>
<dbReference type="Proteomes" id="UP000053232">
    <property type="component" value="Unassembled WGS sequence"/>
</dbReference>
<feature type="compositionally biased region" description="Polar residues" evidence="1">
    <location>
        <begin position="464"/>
        <end position="510"/>
    </location>
</feature>
<evidence type="ECO:0000313" key="3">
    <source>
        <dbReference type="Proteomes" id="UP000053232"/>
    </source>
</evidence>
<gene>
    <name evidence="2" type="ORF">OXYTRIMIC_031</name>
</gene>
<feature type="compositionally biased region" description="Low complexity" evidence="1">
    <location>
        <begin position="59"/>
        <end position="73"/>
    </location>
</feature>
<evidence type="ECO:0000313" key="2">
    <source>
        <dbReference type="EMBL" id="KEJ83169.1"/>
    </source>
</evidence>
<feature type="region of interest" description="Disordered" evidence="1">
    <location>
        <begin position="452"/>
        <end position="510"/>
    </location>
</feature>
<feature type="compositionally biased region" description="Pro residues" evidence="1">
    <location>
        <begin position="82"/>
        <end position="93"/>
    </location>
</feature>
<name>A0A073I0G0_9SPIT</name>
<proteinExistence type="predicted"/>
<organism evidence="2 3">
    <name type="scientific">Oxytricha trifallax</name>
    <dbReference type="NCBI Taxonomy" id="1172189"/>
    <lineage>
        <taxon>Eukaryota</taxon>
        <taxon>Sar</taxon>
        <taxon>Alveolata</taxon>
        <taxon>Ciliophora</taxon>
        <taxon>Intramacronucleata</taxon>
        <taxon>Spirotrichea</taxon>
        <taxon>Stichotrichia</taxon>
        <taxon>Sporadotrichida</taxon>
        <taxon>Oxytrichidae</taxon>
        <taxon>Oxytrichinae</taxon>
        <taxon>Oxytricha</taxon>
    </lineage>
</organism>
<accession>A0A073I0G0</accession>
<evidence type="ECO:0000256" key="1">
    <source>
        <dbReference type="SAM" id="MobiDB-lite"/>
    </source>
</evidence>
<sequence length="510" mass="59502">MNNNLQECENKALCNDFNLCRICQHKVRQQYFSNQNTSHSSQQFQQSSLQKQGFNDLNQNQQKSNQNQPSGQQVSQEVQPPVNAPPQNPPPVPQGQQLNQNPPQGQNPKPPAQINQQMQQVQNQMQNFINFKLDAYPKNKFSISQNPQMVSILYSLNFDKLFQNVIHYSQNLVRGELYSNDPTSQVNLTSFSDIQNIQPLQNQKPNKFIQFFHCLNMMMSNTYFISIEQIIQHAILNVREPEIIELALSRNKLFDIDNFIGAIQNNTSQVYRLEKFQSKSKNDLLHESQMQGKIIDFLFQEDKTPILIQTIDNEKQDFIVIKQYKGEWYLLSQDSNTQKITKKGKKYLSDLSEAVDEINQQDLIKQYFGSINIFYCVKLQNSSQRKTEQVLINMFQLIYRQKKYAEQLVFWNEFITLAEQQLKLPDIQNNKFQLPQIRYNPTNFYSNQLTQNQVKQQKKRAANQKFQGNSNSDSDTDTTPKNTPKSGKNSTPTRSKNANQTQLNNKRQKQ</sequence>
<feature type="region of interest" description="Disordered" evidence="1">
    <location>
        <begin position="59"/>
        <end position="120"/>
    </location>
</feature>